<dbReference type="AlphaFoldDB" id="A0A9P4WKN3"/>
<keyword evidence="1" id="KW-0812">Transmembrane</keyword>
<feature type="transmembrane region" description="Helical" evidence="1">
    <location>
        <begin position="26"/>
        <end position="45"/>
    </location>
</feature>
<evidence type="ECO:0000313" key="3">
    <source>
        <dbReference type="Proteomes" id="UP000758155"/>
    </source>
</evidence>
<name>A0A9P4WKN3_9PLEO</name>
<gene>
    <name evidence="2" type="ORF">E8E12_005750</name>
</gene>
<evidence type="ECO:0000256" key="1">
    <source>
        <dbReference type="SAM" id="Phobius"/>
    </source>
</evidence>
<protein>
    <submittedName>
        <fullName evidence="2">Uncharacterized protein</fullName>
    </submittedName>
</protein>
<comment type="caution">
    <text evidence="2">The sequence shown here is derived from an EMBL/GenBank/DDBJ whole genome shotgun (WGS) entry which is preliminary data.</text>
</comment>
<reference evidence="2" key="1">
    <citation type="submission" date="2019-04" db="EMBL/GenBank/DDBJ databases">
        <title>Sequencing of skin fungus with MAO and IRED activity.</title>
        <authorList>
            <person name="Marsaioli A.J."/>
            <person name="Bonatto J.M.C."/>
            <person name="Reis Junior O."/>
        </authorList>
    </citation>
    <scope>NUCLEOTIDE SEQUENCE</scope>
    <source>
        <strain evidence="2">28M1</strain>
    </source>
</reference>
<dbReference type="Proteomes" id="UP000758155">
    <property type="component" value="Unassembled WGS sequence"/>
</dbReference>
<accession>A0A9P4WKN3</accession>
<keyword evidence="1" id="KW-0472">Membrane</keyword>
<keyword evidence="3" id="KW-1185">Reference proteome</keyword>
<dbReference type="EMBL" id="SWKV01000062">
    <property type="protein sequence ID" value="KAF3035019.1"/>
    <property type="molecule type" value="Genomic_DNA"/>
</dbReference>
<sequence>MASQEPLTDDYFHKQRRSLLRKKTRAGWGVGVSSAMTAGGLYYMAAPAAVAAYGYKKSGDTLDNLEQVMAERGIKPRNRDKLASFLIGTTEKAVLSAMFLGHGEAMCLDGNFHLNGHLHGVTHEVLQHSASHGVNEFMNAPVDAAKDAVQYEDGAPVTPTSFAVVGGTAAAMEYATAKVGDAGADARNQRMAGESQQAALRRMGVQRV</sequence>
<evidence type="ECO:0000313" key="2">
    <source>
        <dbReference type="EMBL" id="KAF3035019.1"/>
    </source>
</evidence>
<organism evidence="2 3">
    <name type="scientific">Didymella heteroderae</name>
    <dbReference type="NCBI Taxonomy" id="1769908"/>
    <lineage>
        <taxon>Eukaryota</taxon>
        <taxon>Fungi</taxon>
        <taxon>Dikarya</taxon>
        <taxon>Ascomycota</taxon>
        <taxon>Pezizomycotina</taxon>
        <taxon>Dothideomycetes</taxon>
        <taxon>Pleosporomycetidae</taxon>
        <taxon>Pleosporales</taxon>
        <taxon>Pleosporineae</taxon>
        <taxon>Didymellaceae</taxon>
        <taxon>Didymella</taxon>
    </lineage>
</organism>
<keyword evidence="1" id="KW-1133">Transmembrane helix</keyword>
<dbReference type="OrthoDB" id="3744403at2759"/>
<proteinExistence type="predicted"/>